<dbReference type="InterPro" id="IPR005502">
    <property type="entry name" value="Ribosyl_crysJ1"/>
</dbReference>
<dbReference type="AlphaFoldDB" id="K2J3I8"/>
<dbReference type="PANTHER" id="PTHR16222:SF12">
    <property type="entry name" value="ADP-RIBOSYLGLYCOHYDROLASE-RELATED"/>
    <property type="match status" value="1"/>
</dbReference>
<dbReference type="PANTHER" id="PTHR16222">
    <property type="entry name" value="ADP-RIBOSYLGLYCOHYDROLASE"/>
    <property type="match status" value="1"/>
</dbReference>
<evidence type="ECO:0000256" key="1">
    <source>
        <dbReference type="PIRSR" id="PIRSR605502-1"/>
    </source>
</evidence>
<keyword evidence="3" id="KW-1185">Reference proteome</keyword>
<evidence type="ECO:0000313" key="3">
    <source>
        <dbReference type="Proteomes" id="UP000006755"/>
    </source>
</evidence>
<keyword evidence="1" id="KW-0479">Metal-binding</keyword>
<dbReference type="Pfam" id="PF03747">
    <property type="entry name" value="ADP_ribosyl_GH"/>
    <property type="match status" value="1"/>
</dbReference>
<dbReference type="PATRIC" id="fig|745411.4.peg.2977"/>
<evidence type="ECO:0000313" key="2">
    <source>
        <dbReference type="EMBL" id="EKE69457.1"/>
    </source>
</evidence>
<comment type="cofactor">
    <cofactor evidence="1">
        <name>Mg(2+)</name>
        <dbReference type="ChEBI" id="CHEBI:18420"/>
    </cofactor>
    <text evidence="1">Binds 2 magnesium ions per subunit.</text>
</comment>
<dbReference type="InterPro" id="IPR036705">
    <property type="entry name" value="Ribosyl_crysJ1_sf"/>
</dbReference>
<dbReference type="eggNOG" id="COG1397">
    <property type="taxonomic scope" value="Bacteria"/>
</dbReference>
<dbReference type="Proteomes" id="UP000006755">
    <property type="component" value="Unassembled WGS sequence"/>
</dbReference>
<accession>K2J3I8</accession>
<proteinExistence type="predicted"/>
<dbReference type="GO" id="GO:0046872">
    <property type="term" value="F:metal ion binding"/>
    <property type="evidence" value="ECO:0007669"/>
    <property type="project" value="UniProtKB-KW"/>
</dbReference>
<dbReference type="STRING" id="745411.B3C1_15137"/>
<feature type="binding site" evidence="1">
    <location>
        <position position="154"/>
    </location>
    <ligand>
        <name>Mg(2+)</name>
        <dbReference type="ChEBI" id="CHEBI:18420"/>
        <label>1</label>
    </ligand>
</feature>
<dbReference type="EMBL" id="AMRI01000024">
    <property type="protein sequence ID" value="EKE69457.1"/>
    <property type="molecule type" value="Genomic_DNA"/>
</dbReference>
<sequence>MSSALRRYLETKDPFSGPTDPYSSGNGSIMRLAPIPLFYSQDLQQCLHFAGESSRTTHGSQQCVDACRLFAQLLFNAMRASSKAEIFSGLHSSHYCQEVAAIAQGDFLADSYEQMHGSGYVIDSLKSALWCFNQGKDFKDAVLLAANIGNDADTTAAICGQIAGAFYGFSQIPADWRSRITLADDIKQLALGLLAAGQARQGQPA</sequence>
<dbReference type="SUPFAM" id="SSF101478">
    <property type="entry name" value="ADP-ribosylglycohydrolase"/>
    <property type="match status" value="1"/>
</dbReference>
<keyword evidence="1" id="KW-0460">Magnesium</keyword>
<feature type="binding site" evidence="1">
    <location>
        <position position="153"/>
    </location>
    <ligand>
        <name>Mg(2+)</name>
        <dbReference type="ChEBI" id="CHEBI:18420"/>
        <label>1</label>
    </ligand>
</feature>
<organism evidence="2 3">
    <name type="scientific">Gallaecimonas xiamenensis 3-C-1</name>
    <dbReference type="NCBI Taxonomy" id="745411"/>
    <lineage>
        <taxon>Bacteria</taxon>
        <taxon>Pseudomonadati</taxon>
        <taxon>Pseudomonadota</taxon>
        <taxon>Gammaproteobacteria</taxon>
        <taxon>Enterobacterales</taxon>
        <taxon>Gallaecimonadaceae</taxon>
        <taxon>Gallaecimonas</taxon>
    </lineage>
</organism>
<name>K2J3I8_9GAMM</name>
<feature type="binding site" evidence="1">
    <location>
        <position position="151"/>
    </location>
    <ligand>
        <name>Mg(2+)</name>
        <dbReference type="ChEBI" id="CHEBI:18420"/>
        <label>1</label>
    </ligand>
</feature>
<gene>
    <name evidence="2" type="ORF">B3C1_15137</name>
</gene>
<reference evidence="2 3" key="1">
    <citation type="journal article" date="2012" name="J. Bacteriol.">
        <title>Genome Sequence of Gallaecimonas xiamenensis Type Strain 3-C-1.</title>
        <authorList>
            <person name="Lai Q."/>
            <person name="Wang L."/>
            <person name="Wang W."/>
            <person name="Shao Z."/>
        </authorList>
    </citation>
    <scope>NUCLEOTIDE SEQUENCE [LARGE SCALE GENOMIC DNA]</scope>
    <source>
        <strain evidence="2 3">3-C-1</strain>
    </source>
</reference>
<dbReference type="Gene3D" id="1.10.4080.10">
    <property type="entry name" value="ADP-ribosylation/Crystallin J1"/>
    <property type="match status" value="1"/>
</dbReference>
<protein>
    <submittedName>
        <fullName evidence="2">ADP-ribosylation/crystallin J1</fullName>
    </submittedName>
</protein>
<dbReference type="InterPro" id="IPR050792">
    <property type="entry name" value="ADP-ribosylglycohydrolase"/>
</dbReference>
<comment type="caution">
    <text evidence="2">The sequence shown here is derived from an EMBL/GenBank/DDBJ whole genome shotgun (WGS) entry which is preliminary data.</text>
</comment>